<dbReference type="InterPro" id="IPR003594">
    <property type="entry name" value="HATPase_dom"/>
</dbReference>
<evidence type="ECO:0000313" key="4">
    <source>
        <dbReference type="Proteomes" id="UP000236723"/>
    </source>
</evidence>
<evidence type="ECO:0000256" key="1">
    <source>
        <dbReference type="ARBA" id="ARBA00022527"/>
    </source>
</evidence>
<dbReference type="PANTHER" id="PTHR35526">
    <property type="entry name" value="ANTI-SIGMA-F FACTOR RSBW-RELATED"/>
    <property type="match status" value="1"/>
</dbReference>
<dbReference type="Gene3D" id="3.30.565.10">
    <property type="entry name" value="Histidine kinase-like ATPase, C-terminal domain"/>
    <property type="match status" value="1"/>
</dbReference>
<keyword evidence="4" id="KW-1185">Reference proteome</keyword>
<dbReference type="OrthoDB" id="3478281at2"/>
<dbReference type="PANTHER" id="PTHR35526:SF3">
    <property type="entry name" value="ANTI-SIGMA-F FACTOR RSBW"/>
    <property type="match status" value="1"/>
</dbReference>
<evidence type="ECO:0000313" key="3">
    <source>
        <dbReference type="EMBL" id="SEG53157.1"/>
    </source>
</evidence>
<accession>A0A1H6AYN9</accession>
<name>A0A1H6AYN9_9ACTN</name>
<dbReference type="RefSeq" id="WP_103938607.1">
    <property type="nucleotide sequence ID" value="NZ_FNVO01000006.1"/>
</dbReference>
<dbReference type="EMBL" id="FNVO01000006">
    <property type="protein sequence ID" value="SEG53157.1"/>
    <property type="molecule type" value="Genomic_DNA"/>
</dbReference>
<dbReference type="GO" id="GO:0004674">
    <property type="term" value="F:protein serine/threonine kinase activity"/>
    <property type="evidence" value="ECO:0007669"/>
    <property type="project" value="UniProtKB-KW"/>
</dbReference>
<dbReference type="InterPro" id="IPR036890">
    <property type="entry name" value="HATPase_C_sf"/>
</dbReference>
<dbReference type="SUPFAM" id="SSF55874">
    <property type="entry name" value="ATPase domain of HSP90 chaperone/DNA topoisomerase II/histidine kinase"/>
    <property type="match status" value="1"/>
</dbReference>
<dbReference type="AlphaFoldDB" id="A0A1H6AYN9"/>
<evidence type="ECO:0000259" key="2">
    <source>
        <dbReference type="Pfam" id="PF13581"/>
    </source>
</evidence>
<protein>
    <submittedName>
        <fullName evidence="3">Anti-sigma regulatory factor (Ser/Thr protein kinase)</fullName>
    </submittedName>
</protein>
<proteinExistence type="predicted"/>
<sequence length="144" mass="15417">MSLPAAVLVPAEPATPMYWRRTFPGDAAQVRAARTFAAFLLPGFPTLDDVLLTIDELAVNAIRHTRSGHFTVEVRHNPTGVTVSVTDQGAPTEPRVQPLTDPTALTESGRGLLTVTALATTWHWTGTPTSRTVHATFAAPAPRP</sequence>
<keyword evidence="3" id="KW-0418">Kinase</keyword>
<feature type="domain" description="Histidine kinase/HSP90-like ATPase" evidence="2">
    <location>
        <begin position="23"/>
        <end position="136"/>
    </location>
</feature>
<reference evidence="4" key="1">
    <citation type="submission" date="2016-10" db="EMBL/GenBank/DDBJ databases">
        <authorList>
            <person name="Varghese N."/>
            <person name="Submissions S."/>
        </authorList>
    </citation>
    <scope>NUCLEOTIDE SEQUENCE [LARGE SCALE GENOMIC DNA]</scope>
    <source>
        <strain evidence="4">DSM 43163</strain>
    </source>
</reference>
<organism evidence="3 4">
    <name type="scientific">Thermomonospora echinospora</name>
    <dbReference type="NCBI Taxonomy" id="1992"/>
    <lineage>
        <taxon>Bacteria</taxon>
        <taxon>Bacillati</taxon>
        <taxon>Actinomycetota</taxon>
        <taxon>Actinomycetes</taxon>
        <taxon>Streptosporangiales</taxon>
        <taxon>Thermomonosporaceae</taxon>
        <taxon>Thermomonospora</taxon>
    </lineage>
</organism>
<dbReference type="CDD" id="cd16936">
    <property type="entry name" value="HATPase_RsbW-like"/>
    <property type="match status" value="1"/>
</dbReference>
<gene>
    <name evidence="3" type="ORF">SAMN04489712_10676</name>
</gene>
<dbReference type="Pfam" id="PF13581">
    <property type="entry name" value="HATPase_c_2"/>
    <property type="match status" value="1"/>
</dbReference>
<keyword evidence="3" id="KW-0808">Transferase</keyword>
<dbReference type="InterPro" id="IPR050267">
    <property type="entry name" value="Anti-sigma-factor_SerPK"/>
</dbReference>
<keyword evidence="1" id="KW-0723">Serine/threonine-protein kinase</keyword>
<dbReference type="Proteomes" id="UP000236723">
    <property type="component" value="Unassembled WGS sequence"/>
</dbReference>